<dbReference type="InterPro" id="IPR009061">
    <property type="entry name" value="DNA-bd_dom_put_sf"/>
</dbReference>
<sequence length="137" mass="15994">MKIGQLANIVGCTVEAVRFYEKQGLIEPAKRTSGNFRVYTEEHLKQLSFICYCRSLDISLKEIKMLLNPQCATQEQEREINELLDRHIREVSKRIHELAHLRIRLIQLKGKCSQFEQNNDLMNTLLQHSGINFVPLK</sequence>
<name>A0A369YT31_HAEPA</name>
<dbReference type="EMBL" id="CP063120">
    <property type="protein sequence ID" value="QOR16734.1"/>
    <property type="molecule type" value="Genomic_DNA"/>
</dbReference>
<evidence type="ECO:0000256" key="1">
    <source>
        <dbReference type="ARBA" id="ARBA00023125"/>
    </source>
</evidence>
<accession>A0A369YT31</accession>
<dbReference type="PROSITE" id="PS00552">
    <property type="entry name" value="HTH_MERR_1"/>
    <property type="match status" value="1"/>
</dbReference>
<evidence type="ECO:0000313" key="5">
    <source>
        <dbReference type="Proteomes" id="UP000253823"/>
    </source>
</evidence>
<dbReference type="AlphaFoldDB" id="A0A369YT31"/>
<dbReference type="GO" id="GO:0003677">
    <property type="term" value="F:DNA binding"/>
    <property type="evidence" value="ECO:0007669"/>
    <property type="project" value="UniProtKB-KW"/>
</dbReference>
<evidence type="ECO:0000313" key="4">
    <source>
        <dbReference type="EMBL" id="RDE83477.1"/>
    </source>
</evidence>
<dbReference type="InterPro" id="IPR000551">
    <property type="entry name" value="MerR-type_HTH_dom"/>
</dbReference>
<dbReference type="Gene3D" id="1.10.1660.10">
    <property type="match status" value="1"/>
</dbReference>
<dbReference type="PROSITE" id="PS50937">
    <property type="entry name" value="HTH_MERR_2"/>
    <property type="match status" value="1"/>
</dbReference>
<dbReference type="PRINTS" id="PR00040">
    <property type="entry name" value="HTHMERR"/>
</dbReference>
<reference evidence="4 5" key="1">
    <citation type="submission" date="2018-05" db="EMBL/GenBank/DDBJ databases">
        <title>Draft Genome Sequences for a Diverse set of 7 Haemophilus Species.</title>
        <authorList>
            <person name="Nichols M."/>
            <person name="Topaz N."/>
            <person name="Wang X."/>
            <person name="Wang X."/>
            <person name="Boxrud D."/>
        </authorList>
    </citation>
    <scope>NUCLEOTIDE SEQUENCE [LARGE SCALE GENOMIC DNA]</scope>
    <source>
        <strain evidence="4 5">C2006002596</strain>
    </source>
</reference>
<evidence type="ECO:0000313" key="6">
    <source>
        <dbReference type="Proteomes" id="UP000595009"/>
    </source>
</evidence>
<dbReference type="Proteomes" id="UP000595009">
    <property type="component" value="Chromosome"/>
</dbReference>
<dbReference type="EMBL" id="QEPT01000006">
    <property type="protein sequence ID" value="RDE83477.1"/>
    <property type="molecule type" value="Genomic_DNA"/>
</dbReference>
<dbReference type="RefSeq" id="WP_005697590.1">
    <property type="nucleotide sequence ID" value="NZ_CP063112.1"/>
</dbReference>
<protein>
    <submittedName>
        <fullName evidence="3">MerR family transcriptional regulator</fullName>
    </submittedName>
</protein>
<evidence type="ECO:0000313" key="3">
    <source>
        <dbReference type="EMBL" id="QOR16734.1"/>
    </source>
</evidence>
<dbReference type="PANTHER" id="PTHR30204:SF92">
    <property type="entry name" value="HTH-TYPE TRANSCRIPTIONAL REGULATOR ZNTR"/>
    <property type="match status" value="1"/>
</dbReference>
<evidence type="ECO:0000259" key="2">
    <source>
        <dbReference type="PROSITE" id="PS50937"/>
    </source>
</evidence>
<reference evidence="3 6" key="2">
    <citation type="submission" date="2020-10" db="EMBL/GenBank/DDBJ databases">
        <title>Genomic diversity and antimicrobial resistance of Haemophilus colonising the airways of young children with cystic fibrosis.</title>
        <authorList>
            <person name="Watts S.C."/>
            <person name="Judd L.M."/>
            <person name="Carzino R."/>
            <person name="Ranganathan S."/>
            <person name="Holt K.E."/>
        </authorList>
    </citation>
    <scope>NUCLEOTIDE SEQUENCE [LARGE SCALE GENOMIC DNA]</scope>
    <source>
        <strain evidence="3 6">M1C137_2</strain>
    </source>
</reference>
<gene>
    <name evidence="4" type="ORF">DPV95_07970</name>
    <name evidence="3" type="ORF">INP94_07545</name>
</gene>
<dbReference type="Pfam" id="PF13411">
    <property type="entry name" value="MerR_1"/>
    <property type="match status" value="1"/>
</dbReference>
<dbReference type="GO" id="GO:0003700">
    <property type="term" value="F:DNA-binding transcription factor activity"/>
    <property type="evidence" value="ECO:0007669"/>
    <property type="project" value="InterPro"/>
</dbReference>
<feature type="domain" description="HTH merR-type" evidence="2">
    <location>
        <begin position="1"/>
        <end position="69"/>
    </location>
</feature>
<dbReference type="Proteomes" id="UP000253823">
    <property type="component" value="Unassembled WGS sequence"/>
</dbReference>
<dbReference type="PANTHER" id="PTHR30204">
    <property type="entry name" value="REDOX-CYCLING DRUG-SENSING TRANSCRIPTIONAL ACTIVATOR SOXR"/>
    <property type="match status" value="1"/>
</dbReference>
<dbReference type="SMART" id="SM00422">
    <property type="entry name" value="HTH_MERR"/>
    <property type="match status" value="1"/>
</dbReference>
<dbReference type="InterPro" id="IPR047057">
    <property type="entry name" value="MerR_fam"/>
</dbReference>
<keyword evidence="1" id="KW-0238">DNA-binding</keyword>
<proteinExistence type="predicted"/>
<organism evidence="3 6">
    <name type="scientific">Haemophilus parainfluenzae</name>
    <dbReference type="NCBI Taxonomy" id="729"/>
    <lineage>
        <taxon>Bacteria</taxon>
        <taxon>Pseudomonadati</taxon>
        <taxon>Pseudomonadota</taxon>
        <taxon>Gammaproteobacteria</taxon>
        <taxon>Pasteurellales</taxon>
        <taxon>Pasteurellaceae</taxon>
        <taxon>Haemophilus</taxon>
    </lineage>
</organism>
<dbReference type="SUPFAM" id="SSF46955">
    <property type="entry name" value="Putative DNA-binding domain"/>
    <property type="match status" value="1"/>
</dbReference>